<dbReference type="EnsemblMetazoa" id="G27378.1">
    <property type="protein sequence ID" value="G27378.1:cds"/>
    <property type="gene ID" value="G27378"/>
</dbReference>
<evidence type="ECO:0000256" key="1">
    <source>
        <dbReference type="SAM" id="MobiDB-lite"/>
    </source>
</evidence>
<dbReference type="AlphaFoldDB" id="A0A8W8LCI4"/>
<protein>
    <submittedName>
        <fullName evidence="2">Uncharacterized protein</fullName>
    </submittedName>
</protein>
<feature type="region of interest" description="Disordered" evidence="1">
    <location>
        <begin position="143"/>
        <end position="172"/>
    </location>
</feature>
<accession>A0A8W8LCI4</accession>
<proteinExistence type="predicted"/>
<evidence type="ECO:0000313" key="2">
    <source>
        <dbReference type="EnsemblMetazoa" id="G27378.1:cds"/>
    </source>
</evidence>
<feature type="compositionally biased region" description="Basic and acidic residues" evidence="1">
    <location>
        <begin position="105"/>
        <end position="125"/>
    </location>
</feature>
<reference evidence="2" key="1">
    <citation type="submission" date="2022-08" db="UniProtKB">
        <authorList>
            <consortium name="EnsemblMetazoa"/>
        </authorList>
    </citation>
    <scope>IDENTIFICATION</scope>
    <source>
        <strain evidence="2">05x7-T-G4-1.051#20</strain>
    </source>
</reference>
<keyword evidence="3" id="KW-1185">Reference proteome</keyword>
<sequence>MAGFCLSNNRITAQNINHIYMYGGTKASQRSPRESKTYYLRCREKEEERTEVVRRRAKRLFYEQDSEGKYVVPKAPAFKEVDHNSVEEIVTRLNRPKTALSCHHQNAERTKKEKRETRSSKPRTEKDLTNIFCRLHCQNTYMSRVRSSRGGRLPPPGRQSAIKRARSAPLPSTNYREMIQKWNLHQ</sequence>
<dbReference type="Proteomes" id="UP000005408">
    <property type="component" value="Unassembled WGS sequence"/>
</dbReference>
<feature type="region of interest" description="Disordered" evidence="1">
    <location>
        <begin position="101"/>
        <end position="125"/>
    </location>
</feature>
<evidence type="ECO:0000313" key="3">
    <source>
        <dbReference type="Proteomes" id="UP000005408"/>
    </source>
</evidence>
<dbReference type="EnsemblMetazoa" id="G27378.2">
    <property type="protein sequence ID" value="G27378.2:cds"/>
    <property type="gene ID" value="G27378"/>
</dbReference>
<name>A0A8W8LCI4_MAGGI</name>
<organism evidence="2 3">
    <name type="scientific">Magallana gigas</name>
    <name type="common">Pacific oyster</name>
    <name type="synonym">Crassostrea gigas</name>
    <dbReference type="NCBI Taxonomy" id="29159"/>
    <lineage>
        <taxon>Eukaryota</taxon>
        <taxon>Metazoa</taxon>
        <taxon>Spiralia</taxon>
        <taxon>Lophotrochozoa</taxon>
        <taxon>Mollusca</taxon>
        <taxon>Bivalvia</taxon>
        <taxon>Autobranchia</taxon>
        <taxon>Pteriomorphia</taxon>
        <taxon>Ostreida</taxon>
        <taxon>Ostreoidea</taxon>
        <taxon>Ostreidae</taxon>
        <taxon>Magallana</taxon>
    </lineage>
</organism>